<dbReference type="OMA" id="YSAQQDH"/>
<proteinExistence type="predicted"/>
<evidence type="ECO:0000256" key="1">
    <source>
        <dbReference type="SAM" id="MobiDB-lite"/>
    </source>
</evidence>
<organism evidence="2 3">
    <name type="scientific">Glarea lozoyensis (strain ATCC 20868 / MF5171)</name>
    <dbReference type="NCBI Taxonomy" id="1116229"/>
    <lineage>
        <taxon>Eukaryota</taxon>
        <taxon>Fungi</taxon>
        <taxon>Dikarya</taxon>
        <taxon>Ascomycota</taxon>
        <taxon>Pezizomycotina</taxon>
        <taxon>Leotiomycetes</taxon>
        <taxon>Helotiales</taxon>
        <taxon>Helotiaceae</taxon>
        <taxon>Glarea</taxon>
    </lineage>
</organism>
<protein>
    <submittedName>
        <fullName evidence="2">Uncharacterized protein</fullName>
    </submittedName>
</protein>
<keyword evidence="3" id="KW-1185">Reference proteome</keyword>
<evidence type="ECO:0000313" key="3">
    <source>
        <dbReference type="Proteomes" id="UP000016922"/>
    </source>
</evidence>
<feature type="region of interest" description="Disordered" evidence="1">
    <location>
        <begin position="1"/>
        <end position="41"/>
    </location>
</feature>
<feature type="region of interest" description="Disordered" evidence="1">
    <location>
        <begin position="57"/>
        <end position="99"/>
    </location>
</feature>
<feature type="compositionally biased region" description="Low complexity" evidence="1">
    <location>
        <begin position="1"/>
        <end position="14"/>
    </location>
</feature>
<sequence length="135" mass="14870">MSNKSSSRSSQSSSHRPKLARASATAPSLATSNASRQDLANLQSTRASALLTRVASYSNGSDHSHHPHHYNARYSPPGSLCSSPEQHSPTSDVRKQPYGIANYHSSNYFSFPSFEDFQDYQESRDRDGRPEKGIP</sequence>
<gene>
    <name evidence="2" type="ORF">GLAREA_07059</name>
</gene>
<reference evidence="2 3" key="1">
    <citation type="journal article" date="2013" name="BMC Genomics">
        <title>Genomics-driven discovery of the pneumocandin biosynthetic gene cluster in the fungus Glarea lozoyensis.</title>
        <authorList>
            <person name="Chen L."/>
            <person name="Yue Q."/>
            <person name="Zhang X."/>
            <person name="Xiang M."/>
            <person name="Wang C."/>
            <person name="Li S."/>
            <person name="Che Y."/>
            <person name="Ortiz-Lopez F.J."/>
            <person name="Bills G.F."/>
            <person name="Liu X."/>
            <person name="An Z."/>
        </authorList>
    </citation>
    <scope>NUCLEOTIDE SEQUENCE [LARGE SCALE GENOMIC DNA]</scope>
    <source>
        <strain evidence="3">ATCC 20868 / MF5171</strain>
    </source>
</reference>
<dbReference type="KEGG" id="glz:GLAREA_07059"/>
<dbReference type="AlphaFoldDB" id="S3DPN5"/>
<dbReference type="HOGENOM" id="CLU_108572_1_0_1"/>
<evidence type="ECO:0000313" key="2">
    <source>
        <dbReference type="EMBL" id="EPE34046.1"/>
    </source>
</evidence>
<accession>S3DPN5</accession>
<dbReference type="EMBL" id="KE145357">
    <property type="protein sequence ID" value="EPE34046.1"/>
    <property type="molecule type" value="Genomic_DNA"/>
</dbReference>
<feature type="region of interest" description="Disordered" evidence="1">
    <location>
        <begin position="116"/>
        <end position="135"/>
    </location>
</feature>
<dbReference type="Proteomes" id="UP000016922">
    <property type="component" value="Unassembled WGS sequence"/>
</dbReference>
<dbReference type="RefSeq" id="XP_008079198.1">
    <property type="nucleotide sequence ID" value="XM_008081007.1"/>
</dbReference>
<name>S3DPN5_GLAL2</name>
<dbReference type="eggNOG" id="ENOG502RNHQ">
    <property type="taxonomic scope" value="Eukaryota"/>
</dbReference>
<feature type="compositionally biased region" description="Basic and acidic residues" evidence="1">
    <location>
        <begin position="121"/>
        <end position="135"/>
    </location>
</feature>
<dbReference type="OrthoDB" id="3437826at2759"/>
<feature type="compositionally biased region" description="Polar residues" evidence="1">
    <location>
        <begin position="80"/>
        <end position="91"/>
    </location>
</feature>
<dbReference type="GeneID" id="19466112"/>
<feature type="compositionally biased region" description="Polar residues" evidence="1">
    <location>
        <begin position="25"/>
        <end position="41"/>
    </location>
</feature>